<dbReference type="Pfam" id="PF04954">
    <property type="entry name" value="SIP"/>
    <property type="match status" value="1"/>
</dbReference>
<comment type="caution">
    <text evidence="2">The sequence shown here is derived from an EMBL/GenBank/DDBJ whole genome shotgun (WGS) entry which is preliminary data.</text>
</comment>
<reference evidence="2 3" key="1">
    <citation type="submission" date="2023-07" db="EMBL/GenBank/DDBJ databases">
        <title>Sequencing the genomes of 1000 actinobacteria strains.</title>
        <authorList>
            <person name="Klenk H.-P."/>
        </authorList>
    </citation>
    <scope>NUCLEOTIDE SEQUENCE [LARGE SCALE GENOMIC DNA]</scope>
    <source>
        <strain evidence="2 3">DSM 14785</strain>
    </source>
</reference>
<dbReference type="InterPro" id="IPR039374">
    <property type="entry name" value="SIP_fam"/>
</dbReference>
<dbReference type="InterPro" id="IPR007037">
    <property type="entry name" value="SIP_rossman_dom"/>
</dbReference>
<feature type="domain" description="FAD-binding FR-type" evidence="1">
    <location>
        <begin position="17"/>
        <end position="148"/>
    </location>
</feature>
<protein>
    <submittedName>
        <fullName evidence="2">NADPH-dependent ferric siderophore reductase</fullName>
    </submittedName>
</protein>
<dbReference type="PANTHER" id="PTHR30157:SF0">
    <property type="entry name" value="NADPH-DEPENDENT FERRIC-CHELATE REDUCTASE"/>
    <property type="match status" value="1"/>
</dbReference>
<organism evidence="2 3">
    <name type="scientific">Cellulomonas iranensis</name>
    <dbReference type="NCBI Taxonomy" id="76862"/>
    <lineage>
        <taxon>Bacteria</taxon>
        <taxon>Bacillati</taxon>
        <taxon>Actinomycetota</taxon>
        <taxon>Actinomycetes</taxon>
        <taxon>Micrococcales</taxon>
        <taxon>Cellulomonadaceae</taxon>
        <taxon>Cellulomonas</taxon>
    </lineage>
</organism>
<accession>A0ABU0GGF3</accession>
<dbReference type="InterPro" id="IPR017938">
    <property type="entry name" value="Riboflavin_synthase-like_b-brl"/>
</dbReference>
<gene>
    <name evidence="2" type="ORF">JO380_000820</name>
</gene>
<dbReference type="InterPro" id="IPR013113">
    <property type="entry name" value="SIP_FAD-bd"/>
</dbReference>
<dbReference type="Gene3D" id="2.40.30.10">
    <property type="entry name" value="Translation factors"/>
    <property type="match status" value="1"/>
</dbReference>
<dbReference type="PROSITE" id="PS51384">
    <property type="entry name" value="FAD_FR"/>
    <property type="match status" value="1"/>
</dbReference>
<dbReference type="Proteomes" id="UP001240250">
    <property type="component" value="Unassembled WGS sequence"/>
</dbReference>
<proteinExistence type="predicted"/>
<dbReference type="PANTHER" id="PTHR30157">
    <property type="entry name" value="FERRIC REDUCTASE, NADPH-DEPENDENT"/>
    <property type="match status" value="1"/>
</dbReference>
<evidence type="ECO:0000313" key="2">
    <source>
        <dbReference type="EMBL" id="MDQ0424439.1"/>
    </source>
</evidence>
<dbReference type="CDD" id="cd06193">
    <property type="entry name" value="siderophore_interacting"/>
    <property type="match status" value="1"/>
</dbReference>
<evidence type="ECO:0000259" key="1">
    <source>
        <dbReference type="PROSITE" id="PS51384"/>
    </source>
</evidence>
<name>A0ABU0GGF3_9CELL</name>
<dbReference type="SUPFAM" id="SSF63380">
    <property type="entry name" value="Riboflavin synthase domain-like"/>
    <property type="match status" value="1"/>
</dbReference>
<dbReference type="Gene3D" id="3.40.50.80">
    <property type="entry name" value="Nucleotide-binding domain of ferredoxin-NADP reductase (FNR) module"/>
    <property type="match status" value="1"/>
</dbReference>
<dbReference type="InterPro" id="IPR039261">
    <property type="entry name" value="FNR_nucleotide-bd"/>
</dbReference>
<sequence length="295" mass="30449">MSTTGPAALPVAPTGRPAPVLGEVVRTERLTPHLVRVVLGGPSLRPLTAPTCADSYVKLGFVPAGVLDDCPLAPDGRVDLAGLRALLPAGVQPRQRAYTVRAWDAAAHELTVDLVVHGDEGLAGPWAAAAVPADRVLVHGPGGAWDPRPGVDAHLLVGDASALPAVAVGLERLPRDAVGTAFVEVHGPDDEIALDAPAGVTVTWLHHGDAPAGSTLPAAVRAWAWPAGRVGAFVHGEAGAVKDLRAYLRTERGVAREDLSISGYWRLGADDEGWRAGKRAWNAQIEAAEAAAGLA</sequence>
<evidence type="ECO:0000313" key="3">
    <source>
        <dbReference type="Proteomes" id="UP001240250"/>
    </source>
</evidence>
<dbReference type="Pfam" id="PF08021">
    <property type="entry name" value="FAD_binding_9"/>
    <property type="match status" value="1"/>
</dbReference>
<dbReference type="InterPro" id="IPR017927">
    <property type="entry name" value="FAD-bd_FR_type"/>
</dbReference>
<dbReference type="EMBL" id="JAUSVM010000001">
    <property type="protein sequence ID" value="MDQ0424439.1"/>
    <property type="molecule type" value="Genomic_DNA"/>
</dbReference>
<keyword evidence="3" id="KW-1185">Reference proteome</keyword>
<dbReference type="RefSeq" id="WP_082739969.1">
    <property type="nucleotide sequence ID" value="NZ_JAUSVM010000001.1"/>
</dbReference>